<proteinExistence type="predicted"/>
<accession>A0A5J4NTG9</accession>
<comment type="caution">
    <text evidence="1">The sequence shown here is derived from an EMBL/GenBank/DDBJ whole genome shotgun (WGS) entry which is preliminary data.</text>
</comment>
<reference evidence="1 2" key="1">
    <citation type="journal article" date="2019" name="Gigascience">
        <title>Whole-genome sequence of the oriental lung fluke Paragonimus westermani.</title>
        <authorList>
            <person name="Oey H."/>
            <person name="Zakrzewski M."/>
            <person name="Narain K."/>
            <person name="Devi K.R."/>
            <person name="Agatsuma T."/>
            <person name="Nawaratna S."/>
            <person name="Gobert G.N."/>
            <person name="Jones M.K."/>
            <person name="Ragan M.A."/>
            <person name="McManus D.P."/>
            <person name="Krause L."/>
        </authorList>
    </citation>
    <scope>NUCLEOTIDE SEQUENCE [LARGE SCALE GENOMIC DNA]</scope>
    <source>
        <strain evidence="1 2">IND2009</strain>
    </source>
</reference>
<sequence length="508" mass="57454">MLRKRLHELSSALFVDVGPALVKELTILPQKLWIGEEDAVSVFTELVGKLQTEVQFIEHCFRSSGSLCRVDDISISADSTEMLWLSAVTVQCDSDMGLFPVPDSNRYSDKQPTSNVQRYSLCLPTFQLIEAPDLSPIPVPDCSNDTRSLPFRWVISVALKSIQTPTAIDSKWELSLEPRFSKSTDFSVSWVTPSVVLPRTSDLEKSQSVLLVAYTSHNLLQFCDDSDQYLYVSLNVISSESGETRRFAFTQPICLSFSVLLNRVCAQVRSTVERVLPIMDVRWTHPHERQWYVSSSAQTAGQFGSIVIMQSVQSLLESRLHLSFKQSDGCLWPFWITCGPFTGLSFSLDPVYDDRDSKNTNRRAQLILKARSNSPSLLSLFNRVTQNYHDPIRFDSIESPTEPRPSLKVEHSDEIVDCLLDEVRCLTDYLKQLIERTMRERIPQLSDFLARSSAIGEVAGQLELAHRLAEWRSLVTEAHLTPVTQTSVPNTYAQLYRATNLAFSRLSL</sequence>
<dbReference type="AlphaFoldDB" id="A0A5J4NTG9"/>
<name>A0A5J4NTG9_9TREM</name>
<keyword evidence="2" id="KW-1185">Reference proteome</keyword>
<protein>
    <submittedName>
        <fullName evidence="1">Uncharacterized protein</fullName>
    </submittedName>
</protein>
<evidence type="ECO:0000313" key="1">
    <source>
        <dbReference type="EMBL" id="KAA3678769.1"/>
    </source>
</evidence>
<dbReference type="Proteomes" id="UP000324629">
    <property type="component" value="Unassembled WGS sequence"/>
</dbReference>
<dbReference type="EMBL" id="QNGE01000968">
    <property type="protein sequence ID" value="KAA3678769.1"/>
    <property type="molecule type" value="Genomic_DNA"/>
</dbReference>
<evidence type="ECO:0000313" key="2">
    <source>
        <dbReference type="Proteomes" id="UP000324629"/>
    </source>
</evidence>
<organism evidence="1 2">
    <name type="scientific">Paragonimus westermani</name>
    <dbReference type="NCBI Taxonomy" id="34504"/>
    <lineage>
        <taxon>Eukaryota</taxon>
        <taxon>Metazoa</taxon>
        <taxon>Spiralia</taxon>
        <taxon>Lophotrochozoa</taxon>
        <taxon>Platyhelminthes</taxon>
        <taxon>Trematoda</taxon>
        <taxon>Digenea</taxon>
        <taxon>Plagiorchiida</taxon>
        <taxon>Troglotremata</taxon>
        <taxon>Troglotrematidae</taxon>
        <taxon>Paragonimus</taxon>
    </lineage>
</organism>
<gene>
    <name evidence="1" type="ORF">DEA37_0006403</name>
</gene>